<evidence type="ECO:0000256" key="3">
    <source>
        <dbReference type="PROSITE-ProRule" id="PRU00221"/>
    </source>
</evidence>
<name>A0A8H7W205_9FUNG</name>
<keyword evidence="1 3" id="KW-0853">WD repeat</keyword>
<feature type="repeat" description="WD" evidence="3">
    <location>
        <begin position="291"/>
        <end position="331"/>
    </location>
</feature>
<dbReference type="GO" id="GO:0061630">
    <property type="term" value="F:ubiquitin protein ligase activity"/>
    <property type="evidence" value="ECO:0007669"/>
    <property type="project" value="InterPro"/>
</dbReference>
<evidence type="ECO:0000256" key="1">
    <source>
        <dbReference type="ARBA" id="ARBA00022574"/>
    </source>
</evidence>
<accession>A0A8H7W205</accession>
<organism evidence="5 6">
    <name type="scientific">Thamnidium elegans</name>
    <dbReference type="NCBI Taxonomy" id="101142"/>
    <lineage>
        <taxon>Eukaryota</taxon>
        <taxon>Fungi</taxon>
        <taxon>Fungi incertae sedis</taxon>
        <taxon>Mucoromycota</taxon>
        <taxon>Mucoromycotina</taxon>
        <taxon>Mucoromycetes</taxon>
        <taxon>Mucorales</taxon>
        <taxon>Mucorineae</taxon>
        <taxon>Mucoraceae</taxon>
        <taxon>Thamnidium</taxon>
    </lineage>
</organism>
<dbReference type="CDD" id="cd00200">
    <property type="entry name" value="WD40"/>
    <property type="match status" value="1"/>
</dbReference>
<dbReference type="EMBL" id="JAEPRE010000010">
    <property type="protein sequence ID" value="KAG2237038.1"/>
    <property type="molecule type" value="Genomic_DNA"/>
</dbReference>
<feature type="repeat" description="WD" evidence="3">
    <location>
        <begin position="205"/>
        <end position="247"/>
    </location>
</feature>
<dbReference type="InterPro" id="IPR015943">
    <property type="entry name" value="WD40/YVTN_repeat-like_dom_sf"/>
</dbReference>
<gene>
    <name evidence="5" type="ORF">INT48_001806</name>
</gene>
<feature type="region of interest" description="Disordered" evidence="4">
    <location>
        <begin position="1"/>
        <end position="42"/>
    </location>
</feature>
<dbReference type="SUPFAM" id="SSF50978">
    <property type="entry name" value="WD40 repeat-like"/>
    <property type="match status" value="1"/>
</dbReference>
<dbReference type="InterPro" id="IPR020472">
    <property type="entry name" value="WD40_PAC1"/>
</dbReference>
<keyword evidence="2" id="KW-0677">Repeat</keyword>
<comment type="caution">
    <text evidence="5">The sequence shown here is derived from an EMBL/GenBank/DDBJ whole genome shotgun (WGS) entry which is preliminary data.</text>
</comment>
<sequence>MNQEEQQLGFSINQRKRRYSQIQDSETETEEEEEVANSQQSITTASLSEFEVPLSKRLDNRFYDLKELYRDTLAGDMAEDKRKQLLSEFSSTMYELLRYNRYNTIDKLNYADNKTESTIVSSIEFDRDQELFAVGGVTKQIKVFDFNMMGYYPNGIHCPTRIINCDYKISCLSWSPYIKSQLASSDYQGYIHIWDVSTGQKTAEFKEHKRRAWSVDICHQNPTMLASASDDTTVKVWSLSQSDSIFTLEQKGNVCCAKFAPNSSHYLAVGSADHFVSCFDLRFPKQPLKVFEGHRKAVSYVKWLNDDEIISASTDSTLKLWDRESTLCKRTYAGHQNEKNFVGLSTNGDWISCGSETNTVYTYHKSSKYPVTEFKFPSTSETESDDEGDEDPPVFVSSVCWKKGTNSILAANSKGLITALEME</sequence>
<dbReference type="Pfam" id="PF00400">
    <property type="entry name" value="WD40"/>
    <property type="match status" value="4"/>
</dbReference>
<evidence type="ECO:0000256" key="2">
    <source>
        <dbReference type="ARBA" id="ARBA00022737"/>
    </source>
</evidence>
<evidence type="ECO:0000256" key="4">
    <source>
        <dbReference type="SAM" id="MobiDB-lite"/>
    </source>
</evidence>
<dbReference type="PROSITE" id="PS50294">
    <property type="entry name" value="WD_REPEATS_REGION"/>
    <property type="match status" value="1"/>
</dbReference>
<evidence type="ECO:0000313" key="6">
    <source>
        <dbReference type="Proteomes" id="UP000613177"/>
    </source>
</evidence>
<evidence type="ECO:0000313" key="5">
    <source>
        <dbReference type="EMBL" id="KAG2237038.1"/>
    </source>
</evidence>
<dbReference type="Proteomes" id="UP000613177">
    <property type="component" value="Unassembled WGS sequence"/>
</dbReference>
<keyword evidence="6" id="KW-1185">Reference proteome</keyword>
<dbReference type="PROSITE" id="PS50082">
    <property type="entry name" value="WD_REPEATS_2"/>
    <property type="match status" value="2"/>
</dbReference>
<dbReference type="InterPro" id="IPR001680">
    <property type="entry name" value="WD40_rpt"/>
</dbReference>
<reference evidence="5" key="1">
    <citation type="submission" date="2021-01" db="EMBL/GenBank/DDBJ databases">
        <title>Metabolic potential, ecology and presence of endohyphal bacteria is reflected in genomic diversity of Mucoromycotina.</title>
        <authorList>
            <person name="Muszewska A."/>
            <person name="Okrasinska A."/>
            <person name="Steczkiewicz K."/>
            <person name="Drgas O."/>
            <person name="Orlowska M."/>
            <person name="Perlinska-Lenart U."/>
            <person name="Aleksandrzak-Piekarczyk T."/>
            <person name="Szatraj K."/>
            <person name="Zielenkiewicz U."/>
            <person name="Pilsyk S."/>
            <person name="Malc E."/>
            <person name="Mieczkowski P."/>
            <person name="Kruszewska J.S."/>
            <person name="Biernat P."/>
            <person name="Pawlowska J."/>
        </authorList>
    </citation>
    <scope>NUCLEOTIDE SEQUENCE</scope>
    <source>
        <strain evidence="5">WA0000018081</strain>
    </source>
</reference>
<dbReference type="InterPro" id="IPR036322">
    <property type="entry name" value="WD40_repeat_dom_sf"/>
</dbReference>
<dbReference type="AlphaFoldDB" id="A0A8H7W205"/>
<dbReference type="PANTHER" id="PTHR44080">
    <property type="entry name" value="E3 UBIQUITIN-PROTEIN LIGASE COP1"/>
    <property type="match status" value="1"/>
</dbReference>
<proteinExistence type="predicted"/>
<protein>
    <submittedName>
        <fullName evidence="5">Uncharacterized protein</fullName>
    </submittedName>
</protein>
<feature type="compositionally biased region" description="Acidic residues" evidence="4">
    <location>
        <begin position="25"/>
        <end position="35"/>
    </location>
</feature>
<dbReference type="PRINTS" id="PR00320">
    <property type="entry name" value="GPROTEINBRPT"/>
</dbReference>
<feature type="compositionally biased region" description="Polar residues" evidence="4">
    <location>
        <begin position="1"/>
        <end position="13"/>
    </location>
</feature>
<dbReference type="Gene3D" id="2.130.10.10">
    <property type="entry name" value="YVTN repeat-like/Quinoprotein amine dehydrogenase"/>
    <property type="match status" value="1"/>
</dbReference>
<dbReference type="InterPro" id="IPR042755">
    <property type="entry name" value="COP1"/>
</dbReference>
<dbReference type="SMART" id="SM00320">
    <property type="entry name" value="WD40"/>
    <property type="match status" value="6"/>
</dbReference>